<name>A0A0M8MPG2_9BASI</name>
<dbReference type="PANTHER" id="PTHR12857">
    <property type="entry name" value="CXXC MOTIF CONTAINING ZINC BINDING PROTEIN"/>
    <property type="match status" value="1"/>
</dbReference>
<dbReference type="GeneID" id="28730378"/>
<dbReference type="RefSeq" id="XP_017991839.1">
    <property type="nucleotide sequence ID" value="XM_018138502.1"/>
</dbReference>
<dbReference type="SUPFAM" id="SSF141678">
    <property type="entry name" value="MAL13P1.257-like"/>
    <property type="match status" value="1"/>
</dbReference>
<dbReference type="STRING" id="77020.A0A0M8MPG2"/>
<reference evidence="4 5" key="1">
    <citation type="submission" date="2015-07" db="EMBL/GenBank/DDBJ databases">
        <title>Draft Genome Sequence of Malassezia furfur CBS1878 and Malassezia pachydermatis CBS1879.</title>
        <authorList>
            <person name="Triana S."/>
            <person name="Ohm R."/>
            <person name="Gonzalez A."/>
            <person name="DeCock H."/>
            <person name="Restrepo S."/>
            <person name="Celis A."/>
        </authorList>
    </citation>
    <scope>NUCLEOTIDE SEQUENCE [LARGE SCALE GENOMIC DNA]</scope>
    <source>
        <strain evidence="4 5">CBS 1879</strain>
    </source>
</reference>
<comment type="similarity">
    <text evidence="1">Belongs to the UPF0587 family.</text>
</comment>
<evidence type="ECO:0000256" key="1">
    <source>
        <dbReference type="ARBA" id="ARBA00007818"/>
    </source>
</evidence>
<dbReference type="GO" id="GO:0008270">
    <property type="term" value="F:zinc ion binding"/>
    <property type="evidence" value="ECO:0007669"/>
    <property type="project" value="TreeGrafter"/>
</dbReference>
<evidence type="ECO:0000313" key="5">
    <source>
        <dbReference type="Proteomes" id="UP000037751"/>
    </source>
</evidence>
<protein>
    <submittedName>
        <fullName evidence="4">Uncharacterized protein</fullName>
    </submittedName>
</protein>
<dbReference type="EMBL" id="LGAV01000004">
    <property type="protein sequence ID" value="KOS14207.1"/>
    <property type="molecule type" value="Genomic_DNA"/>
</dbReference>
<dbReference type="OrthoDB" id="10248838at2759"/>
<comment type="caution">
    <text evidence="4">The sequence shown here is derived from an EMBL/GenBank/DDBJ whole genome shotgun (WGS) entry which is preliminary data.</text>
</comment>
<dbReference type="AlphaFoldDB" id="A0A0M8MPG2"/>
<keyword evidence="3" id="KW-0862">Zinc</keyword>
<evidence type="ECO:0000256" key="2">
    <source>
        <dbReference type="ARBA" id="ARBA00022723"/>
    </source>
</evidence>
<dbReference type="VEuPathDB" id="FungiDB:Malapachy_4047"/>
<organism evidence="4 5">
    <name type="scientific">Malassezia pachydermatis</name>
    <dbReference type="NCBI Taxonomy" id="77020"/>
    <lineage>
        <taxon>Eukaryota</taxon>
        <taxon>Fungi</taxon>
        <taxon>Dikarya</taxon>
        <taxon>Basidiomycota</taxon>
        <taxon>Ustilaginomycotina</taxon>
        <taxon>Malasseziomycetes</taxon>
        <taxon>Malasseziales</taxon>
        <taxon>Malasseziaceae</taxon>
        <taxon>Malassezia</taxon>
    </lineage>
</organism>
<dbReference type="InterPro" id="IPR008584">
    <property type="entry name" value="CXXC_Zn-binding_euk"/>
</dbReference>
<dbReference type="Pfam" id="PF05907">
    <property type="entry name" value="CXXC_Zn-b_euk"/>
    <property type="match status" value="1"/>
</dbReference>
<proteinExistence type="inferred from homology"/>
<evidence type="ECO:0000256" key="3">
    <source>
        <dbReference type="ARBA" id="ARBA00022833"/>
    </source>
</evidence>
<gene>
    <name evidence="4" type="ORF">Malapachy_4047</name>
</gene>
<sequence length="125" mass="13643">MPHLALQIKGDFANVTRFVPAEGVDAALLIPIECTHCHEAHPKAVALDPSNVDETEKSRGEVNLLVNCPACRRENTATFVVKKPGSKEDGKLGEVSPYAEIVTDDDNGPTWHTLCTVEFRVHGRV</sequence>
<dbReference type="PANTHER" id="PTHR12857:SF0">
    <property type="entry name" value="CXXC MOTIF CONTAINING ZINC BINDING PROTEIN"/>
    <property type="match status" value="1"/>
</dbReference>
<dbReference type="Proteomes" id="UP000037751">
    <property type="component" value="Unassembled WGS sequence"/>
</dbReference>
<evidence type="ECO:0000313" key="4">
    <source>
        <dbReference type="EMBL" id="KOS14207.1"/>
    </source>
</evidence>
<accession>A0A0M8MPG2</accession>
<keyword evidence="5" id="KW-1185">Reference proteome</keyword>
<keyword evidence="2" id="KW-0479">Metal-binding</keyword>